<dbReference type="EMBL" id="JBHRYN010000012">
    <property type="protein sequence ID" value="MFC3702054.1"/>
    <property type="molecule type" value="Genomic_DNA"/>
</dbReference>
<accession>A0ABV7WUN7</accession>
<comment type="caution">
    <text evidence="1">The sequence shown here is derived from an EMBL/GenBank/DDBJ whole genome shotgun (WGS) entry which is preliminary data.</text>
</comment>
<organism evidence="1 2">
    <name type="scientific">Reinekea marina</name>
    <dbReference type="NCBI Taxonomy" id="1310421"/>
    <lineage>
        <taxon>Bacteria</taxon>
        <taxon>Pseudomonadati</taxon>
        <taxon>Pseudomonadota</taxon>
        <taxon>Gammaproteobacteria</taxon>
        <taxon>Oceanospirillales</taxon>
        <taxon>Saccharospirillaceae</taxon>
        <taxon>Reinekea</taxon>
    </lineage>
</organism>
<keyword evidence="2" id="KW-1185">Reference proteome</keyword>
<dbReference type="InterPro" id="IPR012657">
    <property type="entry name" value="23S_rRNA-intervening_sequence"/>
</dbReference>
<protein>
    <submittedName>
        <fullName evidence="1">Four helix bundle protein</fullName>
    </submittedName>
</protein>
<dbReference type="Pfam" id="PF05635">
    <property type="entry name" value="23S_rRNA_IVP"/>
    <property type="match status" value="1"/>
</dbReference>
<gene>
    <name evidence="1" type="ORF">ACFOND_10410</name>
</gene>
<sequence>MNFEKLDVWKASAQLSAELYIELKDLRDWGFKDQATRSGLSIPSNIAEGMSRTSASEKKRFLNITYSSAAELKTQIWIGQKVNYLDKELGTKWINQLDIISRMLTGLSRSLTEST</sequence>
<dbReference type="Proteomes" id="UP001595710">
    <property type="component" value="Unassembled WGS sequence"/>
</dbReference>
<dbReference type="RefSeq" id="WP_290281638.1">
    <property type="nucleotide sequence ID" value="NZ_JAUFQI010000001.1"/>
</dbReference>
<dbReference type="InterPro" id="IPR036583">
    <property type="entry name" value="23S_rRNA_IVS_sf"/>
</dbReference>
<dbReference type="NCBIfam" id="NF008912">
    <property type="entry name" value="PRK12275.1-6"/>
    <property type="match status" value="1"/>
</dbReference>
<dbReference type="CDD" id="cd16377">
    <property type="entry name" value="23S_rRNA_IVP_like"/>
    <property type="match status" value="1"/>
</dbReference>
<dbReference type="SUPFAM" id="SSF158446">
    <property type="entry name" value="IVS-encoded protein-like"/>
    <property type="match status" value="1"/>
</dbReference>
<evidence type="ECO:0000313" key="2">
    <source>
        <dbReference type="Proteomes" id="UP001595710"/>
    </source>
</evidence>
<dbReference type="NCBIfam" id="TIGR02436">
    <property type="entry name" value="four helix bundle protein"/>
    <property type="match status" value="1"/>
</dbReference>
<name>A0ABV7WUN7_9GAMM</name>
<dbReference type="PANTHER" id="PTHR38471">
    <property type="entry name" value="FOUR HELIX BUNDLE PROTEIN"/>
    <property type="match status" value="1"/>
</dbReference>
<dbReference type="PANTHER" id="PTHR38471:SF2">
    <property type="entry name" value="FOUR HELIX BUNDLE PROTEIN"/>
    <property type="match status" value="1"/>
</dbReference>
<evidence type="ECO:0000313" key="1">
    <source>
        <dbReference type="EMBL" id="MFC3702054.1"/>
    </source>
</evidence>
<dbReference type="Gene3D" id="1.20.1440.60">
    <property type="entry name" value="23S rRNA-intervening sequence"/>
    <property type="match status" value="1"/>
</dbReference>
<proteinExistence type="predicted"/>
<reference evidence="2" key="1">
    <citation type="journal article" date="2019" name="Int. J. Syst. Evol. Microbiol.">
        <title>The Global Catalogue of Microorganisms (GCM) 10K type strain sequencing project: providing services to taxonomists for standard genome sequencing and annotation.</title>
        <authorList>
            <consortium name="The Broad Institute Genomics Platform"/>
            <consortium name="The Broad Institute Genome Sequencing Center for Infectious Disease"/>
            <person name="Wu L."/>
            <person name="Ma J."/>
        </authorList>
    </citation>
    <scope>NUCLEOTIDE SEQUENCE [LARGE SCALE GENOMIC DNA]</scope>
    <source>
        <strain evidence="2">CECT 8288</strain>
    </source>
</reference>